<evidence type="ECO:0000256" key="12">
    <source>
        <dbReference type="ARBA" id="ARBA00023145"/>
    </source>
</evidence>
<dbReference type="SMART" id="SM00209">
    <property type="entry name" value="TSP1"/>
    <property type="match status" value="2"/>
</dbReference>
<dbReference type="GO" id="GO:0004222">
    <property type="term" value="F:metalloendopeptidase activity"/>
    <property type="evidence" value="ECO:0007669"/>
    <property type="project" value="InterPro"/>
</dbReference>
<feature type="binding site" evidence="16 18">
    <location>
        <position position="310"/>
    </location>
    <ligand>
        <name>Zn(2+)</name>
        <dbReference type="ChEBI" id="CHEBI:29105"/>
        <note>catalytic</note>
    </ligand>
</feature>
<sequence>VYKIPAFGRDLLVRLTKDEALVAPSFTTSYSYKNQTIKELDTSHQPLLRHCFYKGKVVGEPSSQVALSICDSLTGSIYTDEYHYMIKPVTKSGQEEASVKFHSVQRRSVGGGRSSQHQTPHCGVRDARHTSTYQKTFLHSPFEEIEGSVQRKSRSKRSFDSRQHYIETMVVADAGMVREHGTDLEHYILTLMMVANRVFAHPSLGSAISISVVKIVILDEEANGPRITQNAHHTLHDFCSWQKRYNTPDDSDPQHYDLAILLTRTDLCGDTCATLGMAEVGTMCSRRHSCAVIEDDGLSASYTIAHEVGHVLNMMHDDNRLCRANFANVDSTSHVMSPTMDRVDSEQPWSLCSSQALTDFLEDGGGDCLLDRPQEPRVYPSEYPGAMYDVNEQCRMAFGEGAVECPYMRECGRLWCQFPTGSRANQCHTRSFPRADGSACAAGMHCLQGKCIPKVEQMQPVNGRWGRWSQFGACSRSCGGGVQMSSRQCNNPAPQHGGNYCIGSRLKFSSCNTEPCRSINGRPVRDFRSEQCAAYDGQRFPLLGVSIASTWLPKYTDIHAKDRCKLTCQSIQTGAYITLGDRVVDGTRCGPDTTDVCVHGQCMPAGCDGILGSKARFSKCGVCGGRNSDCKRVRGKYNKRVSGYNNRTLPCPSERRRIRIERTRSYDGNYLALKKPRRTIHSANGALILLTMKRDIEVNGSVLQYSGVDVPIERIHASMPLKEPITVQLLSVGVAGSKLLPPRVKYSYYVRSAKRRASRKSKTKKVSSSSAIFSPNMAGRITPSSVAPASNQDPPRWVTGRWRKCKAYGKRKCGSGWQRRSVTCKRGKRQNRCPTVPSRGRSSHRPRPRQSEKPIWVVGTWGACSKSCGLGTKMRIVRCQTRGGDVRAESRCGIGIRPSEAHGCRLRNC</sequence>
<feature type="disulfide bond" evidence="17">
    <location>
        <begin position="489"/>
        <end position="501"/>
    </location>
</feature>
<evidence type="ECO:0000256" key="8">
    <source>
        <dbReference type="ARBA" id="ARBA00022737"/>
    </source>
</evidence>
<feature type="binding site" evidence="16">
    <location>
        <position position="371"/>
    </location>
    <ligand>
        <name>Ca(2+)</name>
        <dbReference type="ChEBI" id="CHEBI:29108"/>
        <label>1</label>
    </ligand>
</feature>
<keyword evidence="11" id="KW-0482">Metalloprotease</keyword>
<keyword evidence="9" id="KW-0378">Hydrolase</keyword>
<dbReference type="InterPro" id="IPR010294">
    <property type="entry name" value="ADAMTS_spacer1"/>
</dbReference>
<feature type="binding site" evidence="16">
    <location>
        <position position="250"/>
    </location>
    <ligand>
        <name>Ca(2+)</name>
        <dbReference type="ChEBI" id="CHEBI:29108"/>
        <label>1</label>
    </ligand>
</feature>
<proteinExistence type="predicted"/>
<dbReference type="AlphaFoldDB" id="H2ZNU4"/>
<feature type="disulfide bond" evidence="17">
    <location>
        <begin position="440"/>
        <end position="451"/>
    </location>
</feature>
<dbReference type="Proteomes" id="UP000007875">
    <property type="component" value="Unassembled WGS sequence"/>
</dbReference>
<feature type="disulfide bond" evidence="17">
    <location>
        <begin position="284"/>
        <end position="368"/>
    </location>
</feature>
<dbReference type="SMART" id="SM00608">
    <property type="entry name" value="ACR"/>
    <property type="match status" value="1"/>
</dbReference>
<feature type="compositionally biased region" description="Basic residues" evidence="19">
    <location>
        <begin position="822"/>
        <end position="831"/>
    </location>
</feature>
<evidence type="ECO:0000256" key="2">
    <source>
        <dbReference type="ARBA" id="ARBA00022525"/>
    </source>
</evidence>
<dbReference type="SUPFAM" id="SSF82895">
    <property type="entry name" value="TSP-1 type 1 repeat"/>
    <property type="match status" value="2"/>
</dbReference>
<evidence type="ECO:0000256" key="19">
    <source>
        <dbReference type="SAM" id="MobiDB-lite"/>
    </source>
</evidence>
<evidence type="ECO:0000256" key="9">
    <source>
        <dbReference type="ARBA" id="ARBA00022801"/>
    </source>
</evidence>
<reference evidence="22" key="1">
    <citation type="submission" date="2003-08" db="EMBL/GenBank/DDBJ databases">
        <authorList>
            <person name="Birren B."/>
            <person name="Nusbaum C."/>
            <person name="Abebe A."/>
            <person name="Abouelleil A."/>
            <person name="Adekoya E."/>
            <person name="Ait-zahra M."/>
            <person name="Allen N."/>
            <person name="Allen T."/>
            <person name="An P."/>
            <person name="Anderson M."/>
            <person name="Anderson S."/>
            <person name="Arachchi H."/>
            <person name="Armbruster J."/>
            <person name="Bachantsang P."/>
            <person name="Baldwin J."/>
            <person name="Barry A."/>
            <person name="Bayul T."/>
            <person name="Blitshsteyn B."/>
            <person name="Bloom T."/>
            <person name="Blye J."/>
            <person name="Boguslavskiy L."/>
            <person name="Borowsky M."/>
            <person name="Boukhgalter B."/>
            <person name="Brunache A."/>
            <person name="Butler J."/>
            <person name="Calixte N."/>
            <person name="Calvo S."/>
            <person name="Camarata J."/>
            <person name="Campo K."/>
            <person name="Chang J."/>
            <person name="Cheshatsang Y."/>
            <person name="Citroen M."/>
            <person name="Collymore A."/>
            <person name="Considine T."/>
            <person name="Cook A."/>
            <person name="Cooke P."/>
            <person name="Corum B."/>
            <person name="Cuomo C."/>
            <person name="David R."/>
            <person name="Dawoe T."/>
            <person name="Degray S."/>
            <person name="Dodge S."/>
            <person name="Dooley K."/>
            <person name="Dorje P."/>
            <person name="Dorjee K."/>
            <person name="Dorris L."/>
            <person name="Duffey N."/>
            <person name="Dupes A."/>
            <person name="Elkins T."/>
            <person name="Engels R."/>
            <person name="Erickson J."/>
            <person name="Farina A."/>
            <person name="Faro S."/>
            <person name="Ferreira P."/>
            <person name="Fischer H."/>
            <person name="Fitzgerald M."/>
            <person name="Foley K."/>
            <person name="Gage D."/>
            <person name="Galagan J."/>
            <person name="Gearin G."/>
            <person name="Gnerre S."/>
            <person name="Gnirke A."/>
            <person name="Goyette A."/>
            <person name="Graham J."/>
            <person name="Grandbois E."/>
            <person name="Gyaltsen K."/>
            <person name="Hafez N."/>
            <person name="Hagopian D."/>
            <person name="Hagos B."/>
            <person name="Hall J."/>
            <person name="Hatcher B."/>
            <person name="Heller A."/>
            <person name="Higgins H."/>
            <person name="Honan T."/>
            <person name="Horn A."/>
            <person name="Houde N."/>
            <person name="Hughes L."/>
            <person name="Hulme W."/>
            <person name="Husby E."/>
            <person name="Iliev I."/>
            <person name="Jaffe D."/>
            <person name="Jones C."/>
            <person name="Kamal M."/>
            <person name="Kamat A."/>
            <person name="Kamvysselis M."/>
            <person name="Karlsson E."/>
            <person name="Kells C."/>
            <person name="Kieu A."/>
            <person name="Kisner P."/>
            <person name="Kodira C."/>
            <person name="Kulbokas E."/>
            <person name="Labutti K."/>
            <person name="Lama D."/>
            <person name="Landers T."/>
            <person name="Leger J."/>
            <person name="Levine S."/>
            <person name="Lewis D."/>
            <person name="Lewis T."/>
            <person name="Lindblad-toh K."/>
            <person name="Liu X."/>
            <person name="Lokyitsang T."/>
            <person name="Lokyitsang Y."/>
            <person name="Lucien O."/>
            <person name="Lui A."/>
            <person name="Ma L.J."/>
            <person name="Mabbitt R."/>
            <person name="Macdonald J."/>
            <person name="Maclean C."/>
            <person name="Major J."/>
            <person name="Manning J."/>
            <person name="Marabella R."/>
            <person name="Maru K."/>
            <person name="Matthews C."/>
            <person name="Mauceli E."/>
            <person name="Mccarthy M."/>
            <person name="Mcdonough S."/>
            <person name="Mcghee T."/>
            <person name="Meldrim J."/>
            <person name="Meneus L."/>
            <person name="Mesirov J."/>
            <person name="Mihalev A."/>
            <person name="Mihova T."/>
            <person name="Mikkelsen T."/>
            <person name="Mlenga V."/>
            <person name="Moru K."/>
            <person name="Mozes J."/>
            <person name="Mulrain L."/>
            <person name="Munson G."/>
            <person name="Naylor J."/>
            <person name="Newes C."/>
            <person name="Nguyen C."/>
            <person name="Nguyen N."/>
            <person name="Nguyen T."/>
            <person name="Nicol R."/>
            <person name="Nielsen C."/>
            <person name="Nizzari M."/>
            <person name="Norbu C."/>
            <person name="Norbu N."/>
            <person name="O'donnell P."/>
            <person name="Okoawo O."/>
            <person name="O'leary S."/>
            <person name="Omotosho B."/>
            <person name="O'neill K."/>
            <person name="Osman S."/>
            <person name="Parker S."/>
            <person name="Perrin D."/>
            <person name="Phunkhang P."/>
            <person name="Piqani B."/>
            <person name="Purcell S."/>
            <person name="Rachupka T."/>
            <person name="Ramasamy U."/>
            <person name="Rameau R."/>
            <person name="Ray V."/>
            <person name="Raymond C."/>
            <person name="Retta R."/>
            <person name="Richardson S."/>
            <person name="Rise C."/>
            <person name="Rodriguez J."/>
            <person name="Rogers J."/>
            <person name="Rogov P."/>
            <person name="Rutman M."/>
            <person name="Schupbach R."/>
            <person name="Seaman C."/>
            <person name="Settipalli S."/>
            <person name="Sharpe T."/>
            <person name="Sheridan J."/>
            <person name="Sherpa N."/>
            <person name="Shi J."/>
            <person name="Smirnov S."/>
            <person name="Smith C."/>
            <person name="Sougnez C."/>
            <person name="Spencer B."/>
            <person name="Stalker J."/>
            <person name="Stange-thomann N."/>
            <person name="Stavropoulos S."/>
            <person name="Stetson K."/>
            <person name="Stone C."/>
            <person name="Stone S."/>
            <person name="Stubbs M."/>
            <person name="Talamas J."/>
            <person name="Tchuinga P."/>
            <person name="Tenzing P."/>
            <person name="Tesfaye S."/>
            <person name="Theodore J."/>
            <person name="Thoulutsang Y."/>
            <person name="Topham K."/>
            <person name="Towey S."/>
            <person name="Tsamla T."/>
            <person name="Tsomo N."/>
            <person name="Vallee D."/>
            <person name="Vassiliev H."/>
            <person name="Venkataraman V."/>
            <person name="Vinson J."/>
            <person name="Vo A."/>
            <person name="Wade C."/>
            <person name="Wang S."/>
            <person name="Wangchuk T."/>
            <person name="Wangdi T."/>
            <person name="Whittaker C."/>
            <person name="Wilkinson J."/>
            <person name="Wu Y."/>
            <person name="Wyman D."/>
            <person name="Yadav S."/>
            <person name="Yang S."/>
            <person name="Yang X."/>
            <person name="Yeager S."/>
            <person name="Yee E."/>
            <person name="Young G."/>
            <person name="Zainoun J."/>
            <person name="Zembeck L."/>
            <person name="Zimmer A."/>
            <person name="Zody M."/>
            <person name="Lander E."/>
        </authorList>
    </citation>
    <scope>NUCLEOTIDE SEQUENCE [LARGE SCALE GENOMIC DNA]</scope>
</reference>
<dbReference type="Gene3D" id="2.20.100.10">
    <property type="entry name" value="Thrombospondin type-1 (TSP1) repeat"/>
    <property type="match status" value="2"/>
</dbReference>
<keyword evidence="22" id="KW-1185">Reference proteome</keyword>
<keyword evidence="4" id="KW-0645">Protease</keyword>
<dbReference type="InterPro" id="IPR045371">
    <property type="entry name" value="ADAMTS_CR_3"/>
</dbReference>
<evidence type="ECO:0000313" key="21">
    <source>
        <dbReference type="Ensembl" id="ENSCSAVP00000019260.1"/>
    </source>
</evidence>
<dbReference type="GO" id="GO:0006508">
    <property type="term" value="P:proteolysis"/>
    <property type="evidence" value="ECO:0007669"/>
    <property type="project" value="UniProtKB-KW"/>
</dbReference>
<feature type="disulfide bond" evidence="17">
    <location>
        <begin position="474"/>
        <end position="511"/>
    </location>
</feature>
<evidence type="ECO:0000256" key="15">
    <source>
        <dbReference type="PIRSR" id="PIRSR613273-1"/>
    </source>
</evidence>
<dbReference type="InterPro" id="IPR013273">
    <property type="entry name" value="ADAMTS/ADAMTS-like"/>
</dbReference>
<keyword evidence="7" id="KW-0732">Signal</keyword>
<feature type="binding site" evidence="16">
    <location>
        <position position="167"/>
    </location>
    <ligand>
        <name>Ca(2+)</name>
        <dbReference type="ChEBI" id="CHEBI:29108"/>
        <label>1</label>
    </ligand>
</feature>
<dbReference type="SUPFAM" id="SSF55486">
    <property type="entry name" value="Metalloproteases ('zincins'), catalytic domain"/>
    <property type="match status" value="1"/>
</dbReference>
<dbReference type="InterPro" id="IPR006586">
    <property type="entry name" value="ADAM_Cys-rich"/>
</dbReference>
<dbReference type="Pfam" id="PF00090">
    <property type="entry name" value="TSP_1"/>
    <property type="match status" value="1"/>
</dbReference>
<feature type="disulfide bond" evidence="17">
    <location>
        <begin position="405"/>
        <end position="427"/>
    </location>
</feature>
<dbReference type="GO" id="GO:0046872">
    <property type="term" value="F:metal ion binding"/>
    <property type="evidence" value="ECO:0007669"/>
    <property type="project" value="UniProtKB-KW"/>
</dbReference>
<evidence type="ECO:0000256" key="11">
    <source>
        <dbReference type="ARBA" id="ARBA00023049"/>
    </source>
</evidence>
<keyword evidence="10 16" id="KW-0862">Zinc</keyword>
<dbReference type="Pfam" id="PF19030">
    <property type="entry name" value="TSP1_ADAMTS"/>
    <property type="match status" value="1"/>
</dbReference>
<feature type="active site" evidence="15 18">
    <location>
        <position position="307"/>
    </location>
</feature>
<feature type="binding site" evidence="16">
    <location>
        <position position="167"/>
    </location>
    <ligand>
        <name>Ca(2+)</name>
        <dbReference type="ChEBI" id="CHEBI:29108"/>
        <label>2</label>
    </ligand>
</feature>
<feature type="disulfide bond" evidence="17">
    <location>
        <begin position="394"/>
        <end position="416"/>
    </location>
</feature>
<evidence type="ECO:0000256" key="1">
    <source>
        <dbReference type="ARBA" id="ARBA00004498"/>
    </source>
</evidence>
<evidence type="ECO:0000256" key="6">
    <source>
        <dbReference type="ARBA" id="ARBA00022723"/>
    </source>
</evidence>
<dbReference type="Ensembl" id="ENSCSAVT00000019468.1">
    <property type="protein sequence ID" value="ENSCSAVP00000019260.1"/>
    <property type="gene ID" value="ENSCSAVG00000011307.1"/>
</dbReference>
<feature type="disulfide bond" evidence="17">
    <location>
        <begin position="239"/>
        <end position="290"/>
    </location>
</feature>
<dbReference type="InterPro" id="IPR036383">
    <property type="entry name" value="TSP1_rpt_sf"/>
</dbReference>
<dbReference type="Pfam" id="PF01421">
    <property type="entry name" value="Reprolysin"/>
    <property type="match status" value="1"/>
</dbReference>
<dbReference type="InterPro" id="IPR041645">
    <property type="entry name" value="ADAMTS_CR_2"/>
</dbReference>
<evidence type="ECO:0000256" key="18">
    <source>
        <dbReference type="PROSITE-ProRule" id="PRU00276"/>
    </source>
</evidence>
<dbReference type="Pfam" id="PF01562">
    <property type="entry name" value="Pep_M12B_propep"/>
    <property type="match status" value="1"/>
</dbReference>
<accession>H2ZNU4</accession>
<dbReference type="Gene3D" id="2.60.120.830">
    <property type="match status" value="1"/>
</dbReference>
<evidence type="ECO:0000256" key="10">
    <source>
        <dbReference type="ARBA" id="ARBA00022833"/>
    </source>
</evidence>
<dbReference type="STRING" id="51511.ENSCSAVP00000019260"/>
<keyword evidence="13 17" id="KW-1015">Disulfide bond</keyword>
<evidence type="ECO:0000256" key="5">
    <source>
        <dbReference type="ARBA" id="ARBA00022685"/>
    </source>
</evidence>
<dbReference type="PRINTS" id="PR01857">
    <property type="entry name" value="ADAMTSFAMILY"/>
</dbReference>
<evidence type="ECO:0000256" key="13">
    <source>
        <dbReference type="ARBA" id="ARBA00023157"/>
    </source>
</evidence>
<reference evidence="21" key="3">
    <citation type="submission" date="2025-09" db="UniProtKB">
        <authorList>
            <consortium name="Ensembl"/>
        </authorList>
    </citation>
    <scope>IDENTIFICATION</scope>
</reference>
<keyword evidence="14" id="KW-0325">Glycoprotein</keyword>
<dbReference type="Pfam" id="PF05986">
    <property type="entry name" value="ADAMTS_spacer1"/>
    <property type="match status" value="1"/>
</dbReference>
<feature type="domain" description="Peptidase M12B" evidence="20">
    <location>
        <begin position="164"/>
        <end position="373"/>
    </location>
</feature>
<dbReference type="InterPro" id="IPR001590">
    <property type="entry name" value="Peptidase_M12B"/>
</dbReference>
<feature type="disulfide bond" evidence="17">
    <location>
        <begin position="322"/>
        <end position="352"/>
    </location>
</feature>
<feature type="binding site" evidence="16">
    <location>
        <position position="368"/>
    </location>
    <ligand>
        <name>Ca(2+)</name>
        <dbReference type="ChEBI" id="CHEBI:29108"/>
        <label>1</label>
    </ligand>
</feature>
<feature type="binding site" evidence="16 18">
    <location>
        <position position="306"/>
    </location>
    <ligand>
        <name>Zn(2+)</name>
        <dbReference type="ChEBI" id="CHEBI:29105"/>
        <note>catalytic</note>
    </ligand>
</feature>
<feature type="disulfide bond" evidence="17">
    <location>
        <begin position="411"/>
        <end position="446"/>
    </location>
</feature>
<organism evidence="21 22">
    <name type="scientific">Ciona savignyi</name>
    <name type="common">Pacific transparent sea squirt</name>
    <dbReference type="NCBI Taxonomy" id="51511"/>
    <lineage>
        <taxon>Eukaryota</taxon>
        <taxon>Metazoa</taxon>
        <taxon>Chordata</taxon>
        <taxon>Tunicata</taxon>
        <taxon>Ascidiacea</taxon>
        <taxon>Phlebobranchia</taxon>
        <taxon>Cionidae</taxon>
        <taxon>Ciona</taxon>
    </lineage>
</organism>
<dbReference type="GeneTree" id="ENSGT00940000155801"/>
<dbReference type="GO" id="GO:0031012">
    <property type="term" value="C:extracellular matrix"/>
    <property type="evidence" value="ECO:0007669"/>
    <property type="project" value="TreeGrafter"/>
</dbReference>
<dbReference type="PROSITE" id="PS50215">
    <property type="entry name" value="ADAM_MEPRO"/>
    <property type="match status" value="1"/>
</dbReference>
<feature type="binding site" evidence="16">
    <location>
        <position position="257"/>
    </location>
    <ligand>
        <name>Ca(2+)</name>
        <dbReference type="ChEBI" id="CHEBI:29108"/>
        <label>1</label>
    </ligand>
</feature>
<dbReference type="Gene3D" id="3.40.390.10">
    <property type="entry name" value="Collagenase (Catalytic Domain)"/>
    <property type="match status" value="1"/>
</dbReference>
<dbReference type="InterPro" id="IPR002870">
    <property type="entry name" value="Peptidase_M12B_N"/>
</dbReference>
<dbReference type="FunFam" id="2.20.100.10:FF:000006">
    <property type="entry name" value="A disintegrin and metalloproteinase with thrombospondin motifs 1"/>
    <property type="match status" value="1"/>
</dbReference>
<feature type="disulfide bond" evidence="17">
    <location>
        <begin position="268"/>
        <end position="272"/>
    </location>
</feature>
<name>H2ZNU4_CIOSA</name>
<feature type="disulfide bond" evidence="17">
    <location>
        <begin position="478"/>
        <end position="516"/>
    </location>
</feature>
<evidence type="ECO:0000256" key="16">
    <source>
        <dbReference type="PIRSR" id="PIRSR613273-2"/>
    </source>
</evidence>
<comment type="caution">
    <text evidence="18">Lacks conserved residue(s) required for the propagation of feature annotation.</text>
</comment>
<evidence type="ECO:0000256" key="3">
    <source>
        <dbReference type="ARBA" id="ARBA00022530"/>
    </source>
</evidence>
<dbReference type="Pfam" id="PF17771">
    <property type="entry name" value="ADAMTS_CR_2"/>
    <property type="match status" value="1"/>
</dbReference>
<feature type="binding site" evidence="16">
    <location>
        <position position="371"/>
    </location>
    <ligand>
        <name>Ca(2+)</name>
        <dbReference type="ChEBI" id="CHEBI:29108"/>
        <label>2</label>
    </ligand>
</feature>
<evidence type="ECO:0000256" key="4">
    <source>
        <dbReference type="ARBA" id="ARBA00022670"/>
    </source>
</evidence>
<evidence type="ECO:0000256" key="17">
    <source>
        <dbReference type="PIRSR" id="PIRSR613273-3"/>
    </source>
</evidence>
<keyword evidence="3" id="KW-0272">Extracellular matrix</keyword>
<keyword evidence="2" id="KW-0964">Secreted</keyword>
<keyword evidence="5" id="KW-0165">Cleavage on pair of basic residues</keyword>
<feature type="region of interest" description="Disordered" evidence="19">
    <location>
        <begin position="819"/>
        <end position="852"/>
    </location>
</feature>
<dbReference type="InterPro" id="IPR000884">
    <property type="entry name" value="TSP1_rpt"/>
</dbReference>
<keyword evidence="8" id="KW-0677">Repeat</keyword>
<dbReference type="PANTHER" id="PTHR13723:SF303">
    <property type="match status" value="1"/>
</dbReference>
<dbReference type="PROSITE" id="PS50092">
    <property type="entry name" value="TSP1"/>
    <property type="match status" value="3"/>
</dbReference>
<keyword evidence="16" id="KW-0106">Calcium</keyword>
<dbReference type="eggNOG" id="KOG3538">
    <property type="taxonomic scope" value="Eukaryota"/>
</dbReference>
<dbReference type="InterPro" id="IPR024079">
    <property type="entry name" value="MetalloPept_cat_dom_sf"/>
</dbReference>
<dbReference type="PANTHER" id="PTHR13723">
    <property type="entry name" value="ADAMTS A DISINTEGRIN AND METALLOPROTEASE WITH THROMBOSPONDIN MOTIFS PROTEASE"/>
    <property type="match status" value="1"/>
</dbReference>
<dbReference type="Gene3D" id="3.40.1620.60">
    <property type="match status" value="2"/>
</dbReference>
<dbReference type="CDD" id="cd04273">
    <property type="entry name" value="ZnMc_ADAMTS_like"/>
    <property type="match status" value="1"/>
</dbReference>
<dbReference type="GO" id="GO:0030198">
    <property type="term" value="P:extracellular matrix organization"/>
    <property type="evidence" value="ECO:0007669"/>
    <property type="project" value="InterPro"/>
</dbReference>
<feature type="binding site" evidence="16">
    <location>
        <position position="250"/>
    </location>
    <ligand>
        <name>Ca(2+)</name>
        <dbReference type="ChEBI" id="CHEBI:29108"/>
        <label>2</label>
    </ligand>
</feature>
<dbReference type="Pfam" id="PF19236">
    <property type="entry name" value="ADAMTS_CR_3"/>
    <property type="match status" value="1"/>
</dbReference>
<dbReference type="InterPro" id="IPR050439">
    <property type="entry name" value="ADAMTS_ADAMTS-like"/>
</dbReference>
<dbReference type="InParanoid" id="H2ZNU4"/>
<evidence type="ECO:0000256" key="7">
    <source>
        <dbReference type="ARBA" id="ARBA00022729"/>
    </source>
</evidence>
<comment type="cofactor">
    <cofactor evidence="16">
        <name>Zn(2+)</name>
        <dbReference type="ChEBI" id="CHEBI:29105"/>
    </cofactor>
    <text evidence="16">Binds 1 zinc ion per subunit.</text>
</comment>
<protein>
    <recommendedName>
        <fullName evidence="20">Peptidase M12B domain-containing protein</fullName>
    </recommendedName>
</protein>
<dbReference type="MEROPS" id="M12.222"/>
<keyword evidence="6 16" id="KW-0479">Metal-binding</keyword>
<comment type="subcellular location">
    <subcellularLocation>
        <location evidence="1">Secreted</location>
        <location evidence="1">Extracellular space</location>
        <location evidence="1">Extracellular matrix</location>
    </subcellularLocation>
</comment>
<evidence type="ECO:0000259" key="20">
    <source>
        <dbReference type="PROSITE" id="PS50215"/>
    </source>
</evidence>
<keyword evidence="12" id="KW-0865">Zymogen</keyword>
<evidence type="ECO:0000256" key="14">
    <source>
        <dbReference type="ARBA" id="ARBA00023180"/>
    </source>
</evidence>
<dbReference type="FunFam" id="3.40.390.10:FF:000001">
    <property type="entry name" value="A disintegrin and metalloproteinase with thrombospondin motifs 1"/>
    <property type="match status" value="1"/>
</dbReference>
<evidence type="ECO:0000313" key="22">
    <source>
        <dbReference type="Proteomes" id="UP000007875"/>
    </source>
</evidence>
<reference evidence="21" key="2">
    <citation type="submission" date="2025-08" db="UniProtKB">
        <authorList>
            <consortium name="Ensembl"/>
        </authorList>
    </citation>
    <scope>IDENTIFICATION</scope>
</reference>
<feature type="binding site" evidence="16 18">
    <location>
        <position position="316"/>
    </location>
    <ligand>
        <name>Zn(2+)</name>
        <dbReference type="ChEBI" id="CHEBI:29105"/>
        <note>catalytic</note>
    </ligand>
</feature>
<dbReference type="OMA" id="WEYFIEP"/>